<dbReference type="GO" id="GO:2001135">
    <property type="term" value="P:regulation of endocytic recycling"/>
    <property type="evidence" value="ECO:0007669"/>
    <property type="project" value="TreeGrafter"/>
</dbReference>
<keyword evidence="5" id="KW-1185">Reference proteome</keyword>
<protein>
    <recommendedName>
        <fullName evidence="6">Phosphatidylinositide phosphatase SAC2</fullName>
    </recommendedName>
</protein>
<dbReference type="InterPro" id="IPR002013">
    <property type="entry name" value="SAC_dom"/>
</dbReference>
<evidence type="ECO:0000313" key="5">
    <source>
        <dbReference type="Proteomes" id="UP001153321"/>
    </source>
</evidence>
<evidence type="ECO:0000313" key="4">
    <source>
        <dbReference type="EMBL" id="CAH1641462.1"/>
    </source>
</evidence>
<dbReference type="PANTHER" id="PTHR45662">
    <property type="entry name" value="PHOSPHATIDYLINOSITIDE PHOSPHATASE SAC1"/>
    <property type="match status" value="1"/>
</dbReference>
<dbReference type="PROSITE" id="PS51791">
    <property type="entry name" value="HSAC2"/>
    <property type="match status" value="1"/>
</dbReference>
<proteinExistence type="predicted"/>
<dbReference type="Proteomes" id="UP001153321">
    <property type="component" value="Chromosome 23"/>
</dbReference>
<dbReference type="InterPro" id="IPR034753">
    <property type="entry name" value="hSac2"/>
</dbReference>
<dbReference type="Pfam" id="PF12456">
    <property type="entry name" value="hSac2"/>
    <property type="match status" value="1"/>
</dbReference>
<dbReference type="InterPro" id="IPR022158">
    <property type="entry name" value="Inositol_phosphatase"/>
</dbReference>
<dbReference type="PROSITE" id="PS50275">
    <property type="entry name" value="SAC"/>
    <property type="match status" value="1"/>
</dbReference>
<dbReference type="GO" id="GO:0045334">
    <property type="term" value="C:clathrin-coated endocytic vesicle"/>
    <property type="evidence" value="ECO:0007669"/>
    <property type="project" value="TreeGrafter"/>
</dbReference>
<feature type="domain" description="HSac2" evidence="3">
    <location>
        <begin position="737"/>
        <end position="938"/>
    </location>
</feature>
<accession>A0A9P0I4X9</accession>
<evidence type="ECO:0000259" key="3">
    <source>
        <dbReference type="PROSITE" id="PS51791"/>
    </source>
</evidence>
<dbReference type="PANTHER" id="PTHR45662:SF8">
    <property type="entry name" value="PHOSPHATIDYLINOSITIDE PHOSPHATASE SAC2"/>
    <property type="match status" value="1"/>
</dbReference>
<gene>
    <name evidence="4" type="ORF">SPLIT_LOCUS6818</name>
</gene>
<evidence type="ECO:0008006" key="6">
    <source>
        <dbReference type="Google" id="ProtNLM"/>
    </source>
</evidence>
<dbReference type="GO" id="GO:0043812">
    <property type="term" value="F:phosphatidylinositol-4-phosphate phosphatase activity"/>
    <property type="evidence" value="ECO:0007669"/>
    <property type="project" value="TreeGrafter"/>
</dbReference>
<name>A0A9P0I4X9_SPOLI</name>
<organism evidence="4 5">
    <name type="scientific">Spodoptera littoralis</name>
    <name type="common">Egyptian cotton leafworm</name>
    <dbReference type="NCBI Taxonomy" id="7109"/>
    <lineage>
        <taxon>Eukaryota</taxon>
        <taxon>Metazoa</taxon>
        <taxon>Ecdysozoa</taxon>
        <taxon>Arthropoda</taxon>
        <taxon>Hexapoda</taxon>
        <taxon>Insecta</taxon>
        <taxon>Pterygota</taxon>
        <taxon>Neoptera</taxon>
        <taxon>Endopterygota</taxon>
        <taxon>Lepidoptera</taxon>
        <taxon>Glossata</taxon>
        <taxon>Ditrysia</taxon>
        <taxon>Noctuoidea</taxon>
        <taxon>Noctuidae</taxon>
        <taxon>Amphipyrinae</taxon>
        <taxon>Spodoptera</taxon>
    </lineage>
</organism>
<reference evidence="4" key="1">
    <citation type="submission" date="2022-02" db="EMBL/GenBank/DDBJ databases">
        <authorList>
            <person name="King R."/>
        </authorList>
    </citation>
    <scope>NUCLEOTIDE SEQUENCE</scope>
</reference>
<evidence type="ECO:0000256" key="1">
    <source>
        <dbReference type="SAM" id="MobiDB-lite"/>
    </source>
</evidence>
<dbReference type="GO" id="GO:0046856">
    <property type="term" value="P:phosphatidylinositol dephosphorylation"/>
    <property type="evidence" value="ECO:0007669"/>
    <property type="project" value="TreeGrafter"/>
</dbReference>
<dbReference type="Pfam" id="PF02383">
    <property type="entry name" value="Syja_N"/>
    <property type="match status" value="1"/>
</dbReference>
<evidence type="ECO:0000259" key="2">
    <source>
        <dbReference type="PROSITE" id="PS50275"/>
    </source>
</evidence>
<dbReference type="EMBL" id="LR824554">
    <property type="protein sequence ID" value="CAH1641462.1"/>
    <property type="molecule type" value="Genomic_DNA"/>
</dbReference>
<feature type="region of interest" description="Disordered" evidence="1">
    <location>
        <begin position="1037"/>
        <end position="1067"/>
    </location>
</feature>
<sequence length="1290" mass="145307">MKRQISAKYNNNKHDEIKSKRIERVINQAKMELFRSESFYIFVRNESSLWWNRTTGAFSVRSAWDMSDIEDIECLGITDGILGKVEHSNIYEPRLMIIKESAPVGTIYFHHSIYKIKSVCFLNMGPVNQEIELTPCTKHGSMNAVSSSNKSLNKKMGARLFENSAFLNKTVGAVKNVSNTIKTTTQQAATQVKQSVKKQRDPKLAERFEKRLTDELLKIFDDSESFYYSRTLDLTNSLQRQYEIEKILESEAGTGKPVVDITKWWKHVDDRFFWNKHMMKDIIALGSPDCDQWILPIIQGYVHLSQIAVEPADINPLNTESLSNANTCDETFTLGLISRRSRYQAGTRYNRRGIEPGGKVANYVETEQIVSIICSDSIHRASFVQVRGSVPIFWSQPEYKFRPPPRLDRTEDESHAAFKKHFAEELTTYKNVCIVNLVEQQGRERIIWEAYGNHVLRYNSPDVIYATFDFHEYCRGMHYENVSILINALADVIGEMRFCWRDDRGLICTQNGVFRVNCIDCLDRTNVVQTAIAKYVLELQLCRLGLGTPGCGLPPSLRQAFLTMWADNGDVISRQYAGTKALKGDYTRTGERKFTGLMKDGVASANRFIIRHFNDAITQCAIDILLGQEVNMATVVNFDSFWRDVKTASLMLVENLDSERPKLEMMPSYFGHALTSELLGAEIAYGMGRYYLSTFKDALRQVAIDVMTGESRSIPDQLIVPECGKCTSVKDHTEPDTAAMAQHVKSLIDDCKKLLVDTEPVLGSWGLIDADPNTGDPQETEMDSVLVLTSSAYYVADYDETSDRLLGVQRVALADVTLIELGPFDANCTTLFSVGRKNTPEPVYCVRIHYSCSGEAGYFHMFRSTTLRFFNNMAVVINTRDEMIESLHSICESLMVARDVAKLPPIPFHDGVKLEKKKSKVHPGQSGNARSSIYLDLSRLPTLTRNVSETQLVADIRSVAEGGRARVVPLHMHRNVVATASDRSHADAHTVRSKALTNMTEQFSKLNKLSHSLNARARPSLQLKFDQSASRTKKIFTLGQNKDNKKKGSLSDGMSSDYSSDDENRTNIFEPTLDNFENTQHYIGKPAQKTEAENDCELIQNPLYSSKIEPHDTQDFIPSEIVTNVEKQASKTPSNVNKINPFNIEASKTPEIQVDGAFAKPAPPSSLMLAQKLSHSSNELNFDDSQSEGVNFHVRSNSQHEITLNIAQSHSESAIKQFKNIASPVGSSTKDMVLSPLTKLAKGVQNLGANLDPRKIKAAPAVKQVTEQQYEEHRKLQEKWRDCNTRLVAL</sequence>
<dbReference type="GO" id="GO:0005769">
    <property type="term" value="C:early endosome"/>
    <property type="evidence" value="ECO:0007669"/>
    <property type="project" value="TreeGrafter"/>
</dbReference>
<feature type="domain" description="SAC" evidence="2">
    <location>
        <begin position="217"/>
        <end position="578"/>
    </location>
</feature>